<dbReference type="Pfam" id="PF01638">
    <property type="entry name" value="HxlR"/>
    <property type="match status" value="1"/>
</dbReference>
<dbReference type="PROSITE" id="PS51118">
    <property type="entry name" value="HTH_HXLR"/>
    <property type="match status" value="1"/>
</dbReference>
<dbReference type="RefSeq" id="WP_002567650.1">
    <property type="nucleotide sequence ID" value="NZ_BAABXO010000001.1"/>
</dbReference>
<evidence type="ECO:0000259" key="4">
    <source>
        <dbReference type="PROSITE" id="PS51118"/>
    </source>
</evidence>
<comment type="caution">
    <text evidence="5">The sequence shown here is derived from an EMBL/GenBank/DDBJ whole genome shotgun (WGS) entry which is preliminary data.</text>
</comment>
<dbReference type="GO" id="GO:0003677">
    <property type="term" value="F:DNA binding"/>
    <property type="evidence" value="ECO:0007669"/>
    <property type="project" value="UniProtKB-KW"/>
</dbReference>
<dbReference type="PANTHER" id="PTHR33204">
    <property type="entry name" value="TRANSCRIPTIONAL REGULATOR, MARR FAMILY"/>
    <property type="match status" value="1"/>
</dbReference>
<evidence type="ECO:0000313" key="6">
    <source>
        <dbReference type="Proteomes" id="UP000283975"/>
    </source>
</evidence>
<proteinExistence type="predicted"/>
<keyword evidence="1" id="KW-0805">Transcription regulation</keyword>
<dbReference type="Proteomes" id="UP000283975">
    <property type="component" value="Unassembled WGS sequence"/>
</dbReference>
<protein>
    <submittedName>
        <fullName evidence="5">Transcriptional regulator</fullName>
    </submittedName>
</protein>
<dbReference type="KEGG" id="cbol:CGC65_14960"/>
<dbReference type="InterPro" id="IPR036388">
    <property type="entry name" value="WH-like_DNA-bd_sf"/>
</dbReference>
<dbReference type="InterPro" id="IPR002577">
    <property type="entry name" value="HTH_HxlR"/>
</dbReference>
<dbReference type="Gene3D" id="1.10.10.10">
    <property type="entry name" value="Winged helix-like DNA-binding domain superfamily/Winged helix DNA-binding domain"/>
    <property type="match status" value="1"/>
</dbReference>
<keyword evidence="2" id="KW-0238">DNA-binding</keyword>
<dbReference type="GeneID" id="23112262"/>
<evidence type="ECO:0000256" key="1">
    <source>
        <dbReference type="ARBA" id="ARBA00023015"/>
    </source>
</evidence>
<dbReference type="AlphaFoldDB" id="A0A414AUK5"/>
<sequence length="120" mass="13660">MTQQERSMFNCPVEATLSLIGGKYKPIILWHLIKEPLHYMELQRLIPGATPKMLSQQLRGLETSGMISREVIPEKPPRTIYSLTEFGKSIIPVLDVMCTWGTDYLNGLNVKTPCQKQERG</sequence>
<accession>A0A414AUK5</accession>
<reference evidence="5 6" key="1">
    <citation type="submission" date="2018-08" db="EMBL/GenBank/DDBJ databases">
        <title>A genome reference for cultivated species of the human gut microbiota.</title>
        <authorList>
            <person name="Zou Y."/>
            <person name="Xue W."/>
            <person name="Luo G."/>
        </authorList>
    </citation>
    <scope>NUCLEOTIDE SEQUENCE [LARGE SCALE GENOMIC DNA]</scope>
    <source>
        <strain evidence="5 6">AM35-14</strain>
    </source>
</reference>
<dbReference type="InterPro" id="IPR036390">
    <property type="entry name" value="WH_DNA-bd_sf"/>
</dbReference>
<name>A0A414AUK5_9FIRM</name>
<organism evidence="5 6">
    <name type="scientific">Enterocloster bolteae</name>
    <dbReference type="NCBI Taxonomy" id="208479"/>
    <lineage>
        <taxon>Bacteria</taxon>
        <taxon>Bacillati</taxon>
        <taxon>Bacillota</taxon>
        <taxon>Clostridia</taxon>
        <taxon>Lachnospirales</taxon>
        <taxon>Lachnospiraceae</taxon>
        <taxon>Enterocloster</taxon>
    </lineage>
</organism>
<dbReference type="EMBL" id="QSHZ01000015">
    <property type="protein sequence ID" value="RHC55280.1"/>
    <property type="molecule type" value="Genomic_DNA"/>
</dbReference>
<evidence type="ECO:0000256" key="3">
    <source>
        <dbReference type="ARBA" id="ARBA00023163"/>
    </source>
</evidence>
<gene>
    <name evidence="5" type="ORF">DW839_15280</name>
</gene>
<dbReference type="SUPFAM" id="SSF46785">
    <property type="entry name" value="Winged helix' DNA-binding domain"/>
    <property type="match status" value="1"/>
</dbReference>
<evidence type="ECO:0000256" key="2">
    <source>
        <dbReference type="ARBA" id="ARBA00023125"/>
    </source>
</evidence>
<feature type="domain" description="HTH hxlR-type" evidence="4">
    <location>
        <begin position="11"/>
        <end position="109"/>
    </location>
</feature>
<keyword evidence="3" id="KW-0804">Transcription</keyword>
<dbReference type="PANTHER" id="PTHR33204:SF29">
    <property type="entry name" value="TRANSCRIPTIONAL REGULATOR"/>
    <property type="match status" value="1"/>
</dbReference>
<evidence type="ECO:0000313" key="5">
    <source>
        <dbReference type="EMBL" id="RHC55280.1"/>
    </source>
</evidence>